<comment type="subcellular location">
    <subcellularLocation>
        <location evidence="2">Cell membrane</location>
    </subcellularLocation>
</comment>
<keyword evidence="8 11" id="KW-1133">Transmembrane helix</keyword>
<dbReference type="InterPro" id="IPR036890">
    <property type="entry name" value="HATPase_C_sf"/>
</dbReference>
<dbReference type="SUPFAM" id="SSF47384">
    <property type="entry name" value="Homodimeric domain of signal transducing histidine kinase"/>
    <property type="match status" value="1"/>
</dbReference>
<dbReference type="Pfam" id="PF00672">
    <property type="entry name" value="HAMP"/>
    <property type="match status" value="1"/>
</dbReference>
<dbReference type="GO" id="GO:0005886">
    <property type="term" value="C:plasma membrane"/>
    <property type="evidence" value="ECO:0007669"/>
    <property type="project" value="UniProtKB-SubCell"/>
</dbReference>
<keyword evidence="4" id="KW-0597">Phosphoprotein</keyword>
<dbReference type="EMBL" id="SNXZ01000003">
    <property type="protein sequence ID" value="TDP98180.1"/>
    <property type="molecule type" value="Genomic_DNA"/>
</dbReference>
<dbReference type="CDD" id="cd00082">
    <property type="entry name" value="HisKA"/>
    <property type="match status" value="1"/>
</dbReference>
<dbReference type="SUPFAM" id="SSF158472">
    <property type="entry name" value="HAMP domain-like"/>
    <property type="match status" value="1"/>
</dbReference>
<evidence type="ECO:0000256" key="3">
    <source>
        <dbReference type="ARBA" id="ARBA00012438"/>
    </source>
</evidence>
<sequence length="455" mass="48155">MRPLARIGVRARTTVIALVTLALALGAAGVLVVVLLSRQLDGTVTDSVLSTARQVAGEVSAEGVNRREMVGLVGSRDAAVTQVLDGTGSVVARSQAATGRPPLTDARPRPGQEIIRTQHLTLPNQVGEFRIAAIGVTGPDGTYTVISARSMTFVTEPTGRLALVVTVVFLALLVVAAIAAYGAVGAALRPVERMRRTVADISTSDLSTRVAPPPGRDEVHRLAITLNDLLDRLASAQAAQRRFVADASHELRSPLSAITTALSVADRHPDTVDLLPLIDRETGRLRGLVDDLLLLARTDDSTDRLPRSEVDLDDLVHAEAQRLRTSTALEVEVTATPVKVRGDEGQLRRAVRNLVDNAQNHASGRIRLVSRVDGEQAVIEVCDDGPGIAPEDRERVFERFVRADTARDREHGGAGLGLSIVAGIAARHGGHAAALGPVDGYPGAHVVIELPAEVL</sequence>
<dbReference type="CDD" id="cd06225">
    <property type="entry name" value="HAMP"/>
    <property type="match status" value="1"/>
</dbReference>
<reference evidence="14 15" key="1">
    <citation type="submission" date="2019-03" db="EMBL/GenBank/DDBJ databases">
        <title>Genomic Encyclopedia of Type Strains, Phase IV (KMG-IV): sequencing the most valuable type-strain genomes for metagenomic binning, comparative biology and taxonomic classification.</title>
        <authorList>
            <person name="Goeker M."/>
        </authorList>
    </citation>
    <scope>NUCLEOTIDE SEQUENCE [LARGE SCALE GENOMIC DNA]</scope>
    <source>
        <strain evidence="14 15">DSM 45361</strain>
    </source>
</reference>
<accession>A0A4R6SDX0</accession>
<dbReference type="PROSITE" id="PS50885">
    <property type="entry name" value="HAMP"/>
    <property type="match status" value="1"/>
</dbReference>
<evidence type="ECO:0000256" key="8">
    <source>
        <dbReference type="ARBA" id="ARBA00022989"/>
    </source>
</evidence>
<evidence type="ECO:0000256" key="4">
    <source>
        <dbReference type="ARBA" id="ARBA00022553"/>
    </source>
</evidence>
<dbReference type="InterPro" id="IPR003594">
    <property type="entry name" value="HATPase_dom"/>
</dbReference>
<dbReference type="RefSeq" id="WP_133851266.1">
    <property type="nucleotide sequence ID" value="NZ_SNXZ01000003.1"/>
</dbReference>
<keyword evidence="15" id="KW-1185">Reference proteome</keyword>
<dbReference type="SMART" id="SM00388">
    <property type="entry name" value="HisKA"/>
    <property type="match status" value="1"/>
</dbReference>
<protein>
    <recommendedName>
        <fullName evidence="3">histidine kinase</fullName>
        <ecNumber evidence="3">2.7.13.3</ecNumber>
    </recommendedName>
</protein>
<dbReference type="PROSITE" id="PS50109">
    <property type="entry name" value="HIS_KIN"/>
    <property type="match status" value="1"/>
</dbReference>
<evidence type="ECO:0000259" key="13">
    <source>
        <dbReference type="PROSITE" id="PS50885"/>
    </source>
</evidence>
<evidence type="ECO:0000256" key="6">
    <source>
        <dbReference type="ARBA" id="ARBA00022692"/>
    </source>
</evidence>
<dbReference type="GO" id="GO:0000155">
    <property type="term" value="F:phosphorelay sensor kinase activity"/>
    <property type="evidence" value="ECO:0007669"/>
    <property type="project" value="InterPro"/>
</dbReference>
<dbReference type="SMART" id="SM00387">
    <property type="entry name" value="HATPase_c"/>
    <property type="match status" value="1"/>
</dbReference>
<evidence type="ECO:0000256" key="10">
    <source>
        <dbReference type="ARBA" id="ARBA00023136"/>
    </source>
</evidence>
<evidence type="ECO:0000256" key="1">
    <source>
        <dbReference type="ARBA" id="ARBA00000085"/>
    </source>
</evidence>
<dbReference type="Gene3D" id="1.10.287.130">
    <property type="match status" value="1"/>
</dbReference>
<evidence type="ECO:0000256" key="7">
    <source>
        <dbReference type="ARBA" id="ARBA00022777"/>
    </source>
</evidence>
<dbReference type="InterPro" id="IPR036097">
    <property type="entry name" value="HisK_dim/P_sf"/>
</dbReference>
<feature type="transmembrane region" description="Helical" evidence="11">
    <location>
        <begin position="161"/>
        <end position="188"/>
    </location>
</feature>
<proteinExistence type="predicted"/>
<evidence type="ECO:0000256" key="11">
    <source>
        <dbReference type="SAM" id="Phobius"/>
    </source>
</evidence>
<evidence type="ECO:0000256" key="2">
    <source>
        <dbReference type="ARBA" id="ARBA00004236"/>
    </source>
</evidence>
<comment type="catalytic activity">
    <reaction evidence="1">
        <text>ATP + protein L-histidine = ADP + protein N-phospho-L-histidine.</text>
        <dbReference type="EC" id="2.7.13.3"/>
    </reaction>
</comment>
<evidence type="ECO:0000256" key="9">
    <source>
        <dbReference type="ARBA" id="ARBA00023012"/>
    </source>
</evidence>
<keyword evidence="9" id="KW-0902">Two-component regulatory system</keyword>
<keyword evidence="7 14" id="KW-0418">Kinase</keyword>
<dbReference type="PANTHER" id="PTHR45436">
    <property type="entry name" value="SENSOR HISTIDINE KINASE YKOH"/>
    <property type="match status" value="1"/>
</dbReference>
<dbReference type="EC" id="2.7.13.3" evidence="3"/>
<dbReference type="Pfam" id="PF02518">
    <property type="entry name" value="HATPase_c"/>
    <property type="match status" value="1"/>
</dbReference>
<organism evidence="14 15">
    <name type="scientific">Labedaea rhizosphaerae</name>
    <dbReference type="NCBI Taxonomy" id="598644"/>
    <lineage>
        <taxon>Bacteria</taxon>
        <taxon>Bacillati</taxon>
        <taxon>Actinomycetota</taxon>
        <taxon>Actinomycetes</taxon>
        <taxon>Pseudonocardiales</taxon>
        <taxon>Pseudonocardiaceae</taxon>
        <taxon>Labedaea</taxon>
    </lineage>
</organism>
<feature type="domain" description="HAMP" evidence="13">
    <location>
        <begin position="185"/>
        <end position="238"/>
    </location>
</feature>
<keyword evidence="6 11" id="KW-0812">Transmembrane</keyword>
<evidence type="ECO:0000313" key="14">
    <source>
        <dbReference type="EMBL" id="TDP98180.1"/>
    </source>
</evidence>
<dbReference type="InterPro" id="IPR004358">
    <property type="entry name" value="Sig_transdc_His_kin-like_C"/>
</dbReference>
<dbReference type="Pfam" id="PF00512">
    <property type="entry name" value="HisKA"/>
    <property type="match status" value="1"/>
</dbReference>
<evidence type="ECO:0000256" key="5">
    <source>
        <dbReference type="ARBA" id="ARBA00022679"/>
    </source>
</evidence>
<feature type="transmembrane region" description="Helical" evidence="11">
    <location>
        <begin position="12"/>
        <end position="36"/>
    </location>
</feature>
<evidence type="ECO:0000313" key="15">
    <source>
        <dbReference type="Proteomes" id="UP000295444"/>
    </source>
</evidence>
<keyword evidence="5" id="KW-0808">Transferase</keyword>
<gene>
    <name evidence="14" type="ORF">EV186_1031161</name>
</gene>
<dbReference type="PRINTS" id="PR00344">
    <property type="entry name" value="BCTRLSENSOR"/>
</dbReference>
<dbReference type="SUPFAM" id="SSF55874">
    <property type="entry name" value="ATPase domain of HSP90 chaperone/DNA topoisomerase II/histidine kinase"/>
    <property type="match status" value="1"/>
</dbReference>
<keyword evidence="10 11" id="KW-0472">Membrane</keyword>
<dbReference type="InterPro" id="IPR003660">
    <property type="entry name" value="HAMP_dom"/>
</dbReference>
<dbReference type="Gene3D" id="3.30.565.10">
    <property type="entry name" value="Histidine kinase-like ATPase, C-terminal domain"/>
    <property type="match status" value="1"/>
</dbReference>
<dbReference type="Proteomes" id="UP000295444">
    <property type="component" value="Unassembled WGS sequence"/>
</dbReference>
<evidence type="ECO:0000259" key="12">
    <source>
        <dbReference type="PROSITE" id="PS50109"/>
    </source>
</evidence>
<dbReference type="InterPro" id="IPR003661">
    <property type="entry name" value="HisK_dim/P_dom"/>
</dbReference>
<comment type="caution">
    <text evidence="14">The sequence shown here is derived from an EMBL/GenBank/DDBJ whole genome shotgun (WGS) entry which is preliminary data.</text>
</comment>
<name>A0A4R6SDX0_LABRH</name>
<dbReference type="InterPro" id="IPR005467">
    <property type="entry name" value="His_kinase_dom"/>
</dbReference>
<dbReference type="AlphaFoldDB" id="A0A4R6SDX0"/>
<feature type="domain" description="Histidine kinase" evidence="12">
    <location>
        <begin position="246"/>
        <end position="454"/>
    </location>
</feature>
<dbReference type="OrthoDB" id="9786919at2"/>
<dbReference type="SMART" id="SM00304">
    <property type="entry name" value="HAMP"/>
    <property type="match status" value="1"/>
</dbReference>
<dbReference type="InterPro" id="IPR050428">
    <property type="entry name" value="TCS_sensor_his_kinase"/>
</dbReference>
<dbReference type="Gene3D" id="6.10.340.10">
    <property type="match status" value="1"/>
</dbReference>
<dbReference type="PANTHER" id="PTHR45436:SF5">
    <property type="entry name" value="SENSOR HISTIDINE KINASE TRCS"/>
    <property type="match status" value="1"/>
</dbReference>